<dbReference type="PROSITE" id="PS51318">
    <property type="entry name" value="TAT"/>
    <property type="match status" value="1"/>
</dbReference>
<dbReference type="Gene3D" id="3.40.630.100">
    <property type="entry name" value="Poly-gamma-glutamate hydrolase, zinc-binding motif"/>
    <property type="match status" value="1"/>
</dbReference>
<evidence type="ECO:0008006" key="4">
    <source>
        <dbReference type="Google" id="ProtNLM"/>
    </source>
</evidence>
<sequence>MTLISRRHLLATIAVAVPAAQLAGVATPAAAAADLYPSNTALYADPALVEGVDYGRRHRRHGGLDDNLGTGDGYPRTAVLAPHGGGIEVGTSELCLAVAGYHPATLAAAGPTHDYWMFEGLRASNNADLHISSSHCDDLVARSLCGGALNALGLHGCTAAQAGLPDEARAVLVGGRNATFKQFLLQDLNAAGITAIDAGIAHEDLDGDDPANIANRTLLGAGAQLEITTPLRTAMFEVNTRAQRRHTTTALFWSFVAAARASIARLEAGQPNR</sequence>
<organism evidence="2 3">
    <name type="scientific">Asanoa siamensis</name>
    <dbReference type="NCBI Taxonomy" id="926357"/>
    <lineage>
        <taxon>Bacteria</taxon>
        <taxon>Bacillati</taxon>
        <taxon>Actinomycetota</taxon>
        <taxon>Actinomycetes</taxon>
        <taxon>Micromonosporales</taxon>
        <taxon>Micromonosporaceae</taxon>
        <taxon>Asanoa</taxon>
    </lineage>
</organism>
<reference evidence="2 3" key="1">
    <citation type="submission" date="2021-01" db="EMBL/GenBank/DDBJ databases">
        <title>Whole genome shotgun sequence of Asanoa siamensis NBRC 107932.</title>
        <authorList>
            <person name="Komaki H."/>
            <person name="Tamura T."/>
        </authorList>
    </citation>
    <scope>NUCLEOTIDE SEQUENCE [LARGE SCALE GENOMIC DNA]</scope>
    <source>
        <strain evidence="2 3">NBRC 107932</strain>
    </source>
</reference>
<evidence type="ECO:0000256" key="1">
    <source>
        <dbReference type="SAM" id="SignalP"/>
    </source>
</evidence>
<evidence type="ECO:0000313" key="2">
    <source>
        <dbReference type="EMBL" id="GIF73345.1"/>
    </source>
</evidence>
<dbReference type="Pfam" id="PF05908">
    <property type="entry name" value="Gamma_PGA_hydro"/>
    <property type="match status" value="1"/>
</dbReference>
<comment type="caution">
    <text evidence="2">The sequence shown here is derived from an EMBL/GenBank/DDBJ whole genome shotgun (WGS) entry which is preliminary data.</text>
</comment>
<proteinExistence type="predicted"/>
<accession>A0ABQ4CPZ1</accession>
<dbReference type="EMBL" id="BONE01000020">
    <property type="protein sequence ID" value="GIF73345.1"/>
    <property type="molecule type" value="Genomic_DNA"/>
</dbReference>
<dbReference type="InterPro" id="IPR008585">
    <property type="entry name" value="Gamma_PGA_hydro"/>
</dbReference>
<feature type="signal peptide" evidence="1">
    <location>
        <begin position="1"/>
        <end position="31"/>
    </location>
</feature>
<gene>
    <name evidence="2" type="ORF">Asi02nite_28630</name>
</gene>
<evidence type="ECO:0000313" key="3">
    <source>
        <dbReference type="Proteomes" id="UP000604117"/>
    </source>
</evidence>
<dbReference type="InterPro" id="IPR038128">
    <property type="entry name" value="Gamma_PGA_hydro_sf"/>
</dbReference>
<dbReference type="Proteomes" id="UP000604117">
    <property type="component" value="Unassembled WGS sequence"/>
</dbReference>
<protein>
    <recommendedName>
        <fullName evidence="4">Phage replication-related protein YjqB (UPF0714/DUF867 family)</fullName>
    </recommendedName>
</protein>
<keyword evidence="3" id="KW-1185">Reference proteome</keyword>
<keyword evidence="1" id="KW-0732">Signal</keyword>
<feature type="chain" id="PRO_5045512850" description="Phage replication-related protein YjqB (UPF0714/DUF867 family)" evidence="1">
    <location>
        <begin position="32"/>
        <end position="273"/>
    </location>
</feature>
<name>A0ABQ4CPZ1_9ACTN</name>
<dbReference type="RefSeq" id="WP_203713236.1">
    <property type="nucleotide sequence ID" value="NZ_BONE01000020.1"/>
</dbReference>
<dbReference type="InterPro" id="IPR006311">
    <property type="entry name" value="TAT_signal"/>
</dbReference>